<dbReference type="Proteomes" id="UP001341840">
    <property type="component" value="Unassembled WGS sequence"/>
</dbReference>
<proteinExistence type="predicted"/>
<feature type="region of interest" description="Disordered" evidence="1">
    <location>
        <begin position="18"/>
        <end position="50"/>
    </location>
</feature>
<protein>
    <recommendedName>
        <fullName evidence="4">Reverse transcriptase domain-containing protein</fullName>
    </recommendedName>
</protein>
<reference evidence="2 3" key="1">
    <citation type="journal article" date="2023" name="Plants (Basel)">
        <title>Bridging the Gap: Combining Genomics and Transcriptomics Approaches to Understand Stylosanthes scabra, an Orphan Legume from the Brazilian Caatinga.</title>
        <authorList>
            <person name="Ferreira-Neto J.R.C."/>
            <person name="da Silva M.D."/>
            <person name="Binneck E."/>
            <person name="de Melo N.F."/>
            <person name="da Silva R.H."/>
            <person name="de Melo A.L.T.M."/>
            <person name="Pandolfi V."/>
            <person name="Bustamante F.O."/>
            <person name="Brasileiro-Vidal A.C."/>
            <person name="Benko-Iseppon A.M."/>
        </authorList>
    </citation>
    <scope>NUCLEOTIDE SEQUENCE [LARGE SCALE GENOMIC DNA]</scope>
    <source>
        <tissue evidence="2">Leaves</tissue>
    </source>
</reference>
<feature type="non-terminal residue" evidence="2">
    <location>
        <position position="206"/>
    </location>
</feature>
<evidence type="ECO:0008006" key="4">
    <source>
        <dbReference type="Google" id="ProtNLM"/>
    </source>
</evidence>
<keyword evidence="3" id="KW-1185">Reference proteome</keyword>
<evidence type="ECO:0000256" key="1">
    <source>
        <dbReference type="SAM" id="MobiDB-lite"/>
    </source>
</evidence>
<feature type="non-terminal residue" evidence="2">
    <location>
        <position position="1"/>
    </location>
</feature>
<comment type="caution">
    <text evidence="2">The sequence shown here is derived from an EMBL/GenBank/DDBJ whole genome shotgun (WGS) entry which is preliminary data.</text>
</comment>
<evidence type="ECO:0000313" key="3">
    <source>
        <dbReference type="Proteomes" id="UP001341840"/>
    </source>
</evidence>
<evidence type="ECO:0000313" key="2">
    <source>
        <dbReference type="EMBL" id="MED6142209.1"/>
    </source>
</evidence>
<gene>
    <name evidence="2" type="ORF">PIB30_111516</name>
</gene>
<dbReference type="Gene3D" id="2.40.70.10">
    <property type="entry name" value="Acid Proteases"/>
    <property type="match status" value="1"/>
</dbReference>
<sequence length="206" mass="23290">SYDPEIERTLRNLRRIRRQNHFENHPENTAPEEETIYSSASESDFEPPFSDTGTIVMADNPNQGLTLRELCSPDLAFQLQHARYPELNANFELKSGLINLLPRYHGPVDFYILDMPPDTPGRPSHVLLGRPFLKTARFKLDAFEGTFSFESNGICATFTMGDSIEVKLVEHPILWCELNQTVVVSTLEAKPEKLIEGKASQDGVLN</sequence>
<name>A0ABU6T0I1_9FABA</name>
<organism evidence="2 3">
    <name type="scientific">Stylosanthes scabra</name>
    <dbReference type="NCBI Taxonomy" id="79078"/>
    <lineage>
        <taxon>Eukaryota</taxon>
        <taxon>Viridiplantae</taxon>
        <taxon>Streptophyta</taxon>
        <taxon>Embryophyta</taxon>
        <taxon>Tracheophyta</taxon>
        <taxon>Spermatophyta</taxon>
        <taxon>Magnoliopsida</taxon>
        <taxon>eudicotyledons</taxon>
        <taxon>Gunneridae</taxon>
        <taxon>Pentapetalae</taxon>
        <taxon>rosids</taxon>
        <taxon>fabids</taxon>
        <taxon>Fabales</taxon>
        <taxon>Fabaceae</taxon>
        <taxon>Papilionoideae</taxon>
        <taxon>50 kb inversion clade</taxon>
        <taxon>dalbergioids sensu lato</taxon>
        <taxon>Dalbergieae</taxon>
        <taxon>Pterocarpus clade</taxon>
        <taxon>Stylosanthes</taxon>
    </lineage>
</organism>
<dbReference type="EMBL" id="JASCZI010067560">
    <property type="protein sequence ID" value="MED6142209.1"/>
    <property type="molecule type" value="Genomic_DNA"/>
</dbReference>
<dbReference type="InterPro" id="IPR021109">
    <property type="entry name" value="Peptidase_aspartic_dom_sf"/>
</dbReference>
<accession>A0ABU6T0I1</accession>